<evidence type="ECO:0000313" key="3">
    <source>
        <dbReference type="Proteomes" id="UP000053257"/>
    </source>
</evidence>
<name>A0A0C3RW51_PHLG1</name>
<evidence type="ECO:0000259" key="1">
    <source>
        <dbReference type="Pfam" id="PF20151"/>
    </source>
</evidence>
<protein>
    <recommendedName>
        <fullName evidence="1">DUF6533 domain-containing protein</fullName>
    </recommendedName>
</protein>
<proteinExistence type="predicted"/>
<dbReference type="AlphaFoldDB" id="A0A0C3RW51"/>
<reference evidence="2 3" key="1">
    <citation type="journal article" date="2014" name="PLoS Genet.">
        <title>Analysis of the Phlebiopsis gigantea genome, transcriptome and secretome provides insight into its pioneer colonization strategies of wood.</title>
        <authorList>
            <person name="Hori C."/>
            <person name="Ishida T."/>
            <person name="Igarashi K."/>
            <person name="Samejima M."/>
            <person name="Suzuki H."/>
            <person name="Master E."/>
            <person name="Ferreira P."/>
            <person name="Ruiz-Duenas F.J."/>
            <person name="Held B."/>
            <person name="Canessa P."/>
            <person name="Larrondo L.F."/>
            <person name="Schmoll M."/>
            <person name="Druzhinina I.S."/>
            <person name="Kubicek C.P."/>
            <person name="Gaskell J.A."/>
            <person name="Kersten P."/>
            <person name="St John F."/>
            <person name="Glasner J."/>
            <person name="Sabat G."/>
            <person name="Splinter BonDurant S."/>
            <person name="Syed K."/>
            <person name="Yadav J."/>
            <person name="Mgbeahuruike A.C."/>
            <person name="Kovalchuk A."/>
            <person name="Asiegbu F.O."/>
            <person name="Lackner G."/>
            <person name="Hoffmeister D."/>
            <person name="Rencoret J."/>
            <person name="Gutierrez A."/>
            <person name="Sun H."/>
            <person name="Lindquist E."/>
            <person name="Barry K."/>
            <person name="Riley R."/>
            <person name="Grigoriev I.V."/>
            <person name="Henrissat B."/>
            <person name="Kues U."/>
            <person name="Berka R.M."/>
            <person name="Martinez A.T."/>
            <person name="Covert S.F."/>
            <person name="Blanchette R.A."/>
            <person name="Cullen D."/>
        </authorList>
    </citation>
    <scope>NUCLEOTIDE SEQUENCE [LARGE SCALE GENOMIC DNA]</scope>
    <source>
        <strain evidence="2 3">11061_1 CR5-6</strain>
    </source>
</reference>
<organism evidence="2 3">
    <name type="scientific">Phlebiopsis gigantea (strain 11061_1 CR5-6)</name>
    <name type="common">White-rot fungus</name>
    <name type="synonym">Peniophora gigantea</name>
    <dbReference type="NCBI Taxonomy" id="745531"/>
    <lineage>
        <taxon>Eukaryota</taxon>
        <taxon>Fungi</taxon>
        <taxon>Dikarya</taxon>
        <taxon>Basidiomycota</taxon>
        <taxon>Agaricomycotina</taxon>
        <taxon>Agaricomycetes</taxon>
        <taxon>Polyporales</taxon>
        <taxon>Phanerochaetaceae</taxon>
        <taxon>Phlebiopsis</taxon>
    </lineage>
</organism>
<dbReference type="Pfam" id="PF20151">
    <property type="entry name" value="DUF6533"/>
    <property type="match status" value="1"/>
</dbReference>
<dbReference type="EMBL" id="KN840535">
    <property type="protein sequence ID" value="KIP05716.1"/>
    <property type="molecule type" value="Genomic_DNA"/>
</dbReference>
<dbReference type="InterPro" id="IPR045340">
    <property type="entry name" value="DUF6533"/>
</dbReference>
<sequence>MSSAEIAAFVLSANISNYLSTAANLVLLYEYVITFDNEISIIWKKQWTFPAILLLLVRWNMILQGVSEFSPINPVT</sequence>
<evidence type="ECO:0000313" key="2">
    <source>
        <dbReference type="EMBL" id="KIP05716.1"/>
    </source>
</evidence>
<gene>
    <name evidence="2" type="ORF">PHLGIDRAFT_486379</name>
</gene>
<accession>A0A0C3RW51</accession>
<dbReference type="Proteomes" id="UP000053257">
    <property type="component" value="Unassembled WGS sequence"/>
</dbReference>
<dbReference type="OrthoDB" id="2745134at2759"/>
<dbReference type="HOGENOM" id="CLU_2655333_0_0_1"/>
<keyword evidence="3" id="KW-1185">Reference proteome</keyword>
<feature type="domain" description="DUF6533" evidence="1">
    <location>
        <begin position="18"/>
        <end position="63"/>
    </location>
</feature>